<keyword evidence="2" id="KW-1185">Reference proteome</keyword>
<dbReference type="Proteomes" id="UP000274731">
    <property type="component" value="Segment"/>
</dbReference>
<gene>
    <name evidence="1" type="ORF">SCBWM1_gp141</name>
</gene>
<evidence type="ECO:0000313" key="2">
    <source>
        <dbReference type="Proteomes" id="UP000274731"/>
    </source>
</evidence>
<proteinExistence type="predicted"/>
<dbReference type="EMBL" id="MG450654">
    <property type="protein sequence ID" value="ATW62825.1"/>
    <property type="molecule type" value="Genomic_DNA"/>
</dbReference>
<protein>
    <submittedName>
        <fullName evidence="1">Uncharacterized protein</fullName>
    </submittedName>
</protein>
<name>A0A3G1L3R4_9CAUD</name>
<sequence length="140" mass="15364">MQFQPTTESMFIRASMERTIDGLSSVQDLRNAAKTILNGLINEKTAKEGVLQDLLKQGAPDGPLWTSSEPPGGELEGLVRELSTALAWYVSEDDINENLPDNEYWLEGKREAIRLLEKADAVLSDRPGQGGKPPFTPPAL</sequence>
<evidence type="ECO:0000313" key="1">
    <source>
        <dbReference type="EMBL" id="ATW62825.1"/>
    </source>
</evidence>
<reference evidence="1 2" key="1">
    <citation type="journal article" date="2018" name="Environ. Microbiol.">
        <title>Novel phage-host interactions and evolution as revealed by a cyanomyovirus isolated from an estuarine environment.</title>
        <authorList>
            <person name="Xu Y."/>
            <person name="Zhang R."/>
            <person name="Wang N."/>
            <person name="Cai L."/>
            <person name="Tong Y."/>
            <person name="Sun Q."/>
            <person name="Chen F."/>
            <person name="Jiao N."/>
        </authorList>
    </citation>
    <scope>NUCLEOTIDE SEQUENCE [LARGE SCALE GENOMIC DNA]</scope>
</reference>
<accession>A0A3G1L3R4</accession>
<organism evidence="1 2">
    <name type="scientific">Synechococcus phage S-CBWM1</name>
    <dbReference type="NCBI Taxonomy" id="2053653"/>
    <lineage>
        <taxon>Viruses</taxon>
        <taxon>Duplodnaviria</taxon>
        <taxon>Heunggongvirae</taxon>
        <taxon>Uroviricota</taxon>
        <taxon>Caudoviricetes</taxon>
        <taxon>Aokuangvirus</taxon>
        <taxon>Aokuangvirus SCBWM1</taxon>
    </lineage>
</organism>